<dbReference type="InterPro" id="IPR023214">
    <property type="entry name" value="HAD_sf"/>
</dbReference>
<keyword evidence="5" id="KW-1185">Reference proteome</keyword>
<dbReference type="Pfam" id="PF00702">
    <property type="entry name" value="Hydrolase"/>
    <property type="match status" value="1"/>
</dbReference>
<dbReference type="NCBIfam" id="TIGR01428">
    <property type="entry name" value="HAD_type_II"/>
    <property type="match status" value="1"/>
</dbReference>
<dbReference type="InterPro" id="IPR006439">
    <property type="entry name" value="HAD-SF_hydro_IA"/>
</dbReference>
<proteinExistence type="inferred from homology"/>
<dbReference type="Gene3D" id="3.40.50.1000">
    <property type="entry name" value="HAD superfamily/HAD-like"/>
    <property type="match status" value="1"/>
</dbReference>
<evidence type="ECO:0000256" key="1">
    <source>
        <dbReference type="ARBA" id="ARBA00008106"/>
    </source>
</evidence>
<dbReference type="CDD" id="cd02588">
    <property type="entry name" value="HAD_L2-DEX"/>
    <property type="match status" value="1"/>
</dbReference>
<sequence length="234" mass="24202">MTPPAAAANPFSGVRVWVFDAFGTLLDVGDLVAAARPRLGDRAGALGELVRRKQLEYSWLRSLMGRHADFLQLTADALDYALEAFGCADDPALRAALLEAWRHPRPYPDAVALLGRLRAAGRATAILSNGPPAMLTGAIASAGLGDSLDAVLSVESVGRYKPHPDVYALAPAHFGLAPAAIGFVSGNGWDAAGAAAFGFRVAWVNRAGAPRERLPAGPAATVASLAEIATLAGV</sequence>
<dbReference type="PANTHER" id="PTHR43316">
    <property type="entry name" value="HYDROLASE, HALOACID DELAHOGENASE-RELATED"/>
    <property type="match status" value="1"/>
</dbReference>
<dbReference type="InterPro" id="IPR023198">
    <property type="entry name" value="PGP-like_dom2"/>
</dbReference>
<dbReference type="SFLD" id="SFLDG01135">
    <property type="entry name" value="C1.5.6:_HAD__Beta-PGM__Phospha"/>
    <property type="match status" value="1"/>
</dbReference>
<dbReference type="SFLD" id="SFLDF00045">
    <property type="entry name" value="2-haloacid_dehalogenase"/>
    <property type="match status" value="1"/>
</dbReference>
<comment type="function">
    <text evidence="3">Catalyzes the hydrolytic dehalogenation of small (S)-2-haloalkanoic acids to yield the corresponding (R)-2-hydroxyalkanoic acids.</text>
</comment>
<protein>
    <recommendedName>
        <fullName evidence="3">(S)-2-haloacid dehalogenase</fullName>
        <ecNumber evidence="3">3.8.1.2</ecNumber>
    </recommendedName>
    <alternativeName>
        <fullName evidence="3">2-haloalkanoic acid dehalogenase</fullName>
    </alternativeName>
    <alternativeName>
        <fullName evidence="3">Halocarboxylic acid halidohydrolase</fullName>
    </alternativeName>
    <alternativeName>
        <fullName evidence="3">L-2-haloacid dehalogenase</fullName>
    </alternativeName>
</protein>
<dbReference type="InterPro" id="IPR006328">
    <property type="entry name" value="2-HAD"/>
</dbReference>
<evidence type="ECO:0000313" key="5">
    <source>
        <dbReference type="Proteomes" id="UP001597296"/>
    </source>
</evidence>
<dbReference type="EC" id="3.8.1.2" evidence="3"/>
<dbReference type="PRINTS" id="PR00413">
    <property type="entry name" value="HADHALOGNASE"/>
</dbReference>
<dbReference type="EMBL" id="JBHUIY010000010">
    <property type="protein sequence ID" value="MFD2233491.1"/>
    <property type="molecule type" value="Genomic_DNA"/>
</dbReference>
<dbReference type="SFLD" id="SFLDG01129">
    <property type="entry name" value="C1.5:_HAD__Beta-PGM__Phosphata"/>
    <property type="match status" value="1"/>
</dbReference>
<keyword evidence="2 3" id="KW-0378">Hydrolase</keyword>
<comment type="caution">
    <text evidence="4">The sequence shown here is derived from an EMBL/GenBank/DDBJ whole genome shotgun (WGS) entry which is preliminary data.</text>
</comment>
<evidence type="ECO:0000256" key="2">
    <source>
        <dbReference type="ARBA" id="ARBA00022801"/>
    </source>
</evidence>
<dbReference type="SUPFAM" id="SSF56784">
    <property type="entry name" value="HAD-like"/>
    <property type="match status" value="1"/>
</dbReference>
<dbReference type="NCBIfam" id="TIGR01493">
    <property type="entry name" value="HAD-SF-IA-v2"/>
    <property type="match status" value="1"/>
</dbReference>
<evidence type="ECO:0000313" key="4">
    <source>
        <dbReference type="EMBL" id="MFD2233491.1"/>
    </source>
</evidence>
<name>A0ABW5C9B2_9PROT</name>
<dbReference type="InterPro" id="IPR036412">
    <property type="entry name" value="HAD-like_sf"/>
</dbReference>
<accession>A0ABW5C9B2</accession>
<dbReference type="RefSeq" id="WP_377315269.1">
    <property type="nucleotide sequence ID" value="NZ_JBHUIY010000010.1"/>
</dbReference>
<comment type="catalytic activity">
    <reaction evidence="3">
        <text>an (S)-2-haloacid + H2O = a (2R)-2-hydroxycarboxylate + a halide anion + H(+)</text>
        <dbReference type="Rhea" id="RHEA:11192"/>
        <dbReference type="ChEBI" id="CHEBI:15377"/>
        <dbReference type="ChEBI" id="CHEBI:15378"/>
        <dbReference type="ChEBI" id="CHEBI:16042"/>
        <dbReference type="ChEBI" id="CHEBI:58314"/>
        <dbReference type="ChEBI" id="CHEBI:137405"/>
        <dbReference type="EC" id="3.8.1.2"/>
    </reaction>
</comment>
<gene>
    <name evidence="4" type="ORF">ACFSNB_06710</name>
</gene>
<dbReference type="Gene3D" id="1.10.150.240">
    <property type="entry name" value="Putative phosphatase, domain 2"/>
    <property type="match status" value="1"/>
</dbReference>
<dbReference type="Proteomes" id="UP001597296">
    <property type="component" value="Unassembled WGS sequence"/>
</dbReference>
<organism evidence="4 5">
    <name type="scientific">Phaeospirillum tilakii</name>
    <dbReference type="NCBI Taxonomy" id="741673"/>
    <lineage>
        <taxon>Bacteria</taxon>
        <taxon>Pseudomonadati</taxon>
        <taxon>Pseudomonadota</taxon>
        <taxon>Alphaproteobacteria</taxon>
        <taxon>Rhodospirillales</taxon>
        <taxon>Rhodospirillaceae</taxon>
        <taxon>Phaeospirillum</taxon>
    </lineage>
</organism>
<dbReference type="PANTHER" id="PTHR43316:SF3">
    <property type="entry name" value="HALOACID DEHALOGENASE, TYPE II (AFU_ORTHOLOGUE AFUA_2G07750)-RELATED"/>
    <property type="match status" value="1"/>
</dbReference>
<comment type="similarity">
    <text evidence="1 3">Belongs to the HAD-like hydrolase superfamily. S-2-haloalkanoic acid dehalogenase family.</text>
</comment>
<dbReference type="SFLD" id="SFLDS00003">
    <property type="entry name" value="Haloacid_Dehalogenase"/>
    <property type="match status" value="1"/>
</dbReference>
<evidence type="ECO:0000256" key="3">
    <source>
        <dbReference type="RuleBase" id="RU368077"/>
    </source>
</evidence>
<dbReference type="InterPro" id="IPR051540">
    <property type="entry name" value="S-2-haloacid_dehalogenase"/>
</dbReference>
<reference evidence="5" key="1">
    <citation type="journal article" date="2019" name="Int. J. Syst. Evol. Microbiol.">
        <title>The Global Catalogue of Microorganisms (GCM) 10K type strain sequencing project: providing services to taxonomists for standard genome sequencing and annotation.</title>
        <authorList>
            <consortium name="The Broad Institute Genomics Platform"/>
            <consortium name="The Broad Institute Genome Sequencing Center for Infectious Disease"/>
            <person name="Wu L."/>
            <person name="Ma J."/>
        </authorList>
    </citation>
    <scope>NUCLEOTIDE SEQUENCE [LARGE SCALE GENOMIC DNA]</scope>
    <source>
        <strain evidence="5">KCTC 15012</strain>
    </source>
</reference>